<name>A0A1F7YZ87_9BACT</name>
<dbReference type="EMBL" id="MGGP01000017">
    <property type="protein sequence ID" value="OGM32189.1"/>
    <property type="molecule type" value="Genomic_DNA"/>
</dbReference>
<gene>
    <name evidence="1" type="ORF">A2803_00555</name>
</gene>
<protein>
    <submittedName>
        <fullName evidence="1">Uncharacterized protein</fullName>
    </submittedName>
</protein>
<comment type="caution">
    <text evidence="1">The sequence shown here is derived from an EMBL/GenBank/DDBJ whole genome shotgun (WGS) entry which is preliminary data.</text>
</comment>
<evidence type="ECO:0000313" key="2">
    <source>
        <dbReference type="Proteomes" id="UP000178870"/>
    </source>
</evidence>
<sequence length="219" mass="24951">MGGGKEKEPRKEQPSSKARIIAVEYRGQAGGATSLQPVLIGDNYNQELYQLVNKEIVNTKEKLERVLAGKLDNPELSRTKHPRPGVIERSSRELKQIGRMQAPLFEERLRILNGEMPGKITIYQTPDGDVSRVEVSRLNEQETRVWQPINDASRKIKSDEALGLIVEAFVQLSQKRNGHESVRAELGTDLKDRYINFLKRNEELEPVMGNAFRAMREFL</sequence>
<dbReference type="Proteomes" id="UP000178870">
    <property type="component" value="Unassembled WGS sequence"/>
</dbReference>
<proteinExistence type="predicted"/>
<organism evidence="1 2">
    <name type="scientific">Candidatus Woesebacteria bacterium RIFCSPHIGHO2_01_FULL_44_21</name>
    <dbReference type="NCBI Taxonomy" id="1802503"/>
    <lineage>
        <taxon>Bacteria</taxon>
        <taxon>Candidatus Woeseibacteriota</taxon>
    </lineage>
</organism>
<dbReference type="AlphaFoldDB" id="A0A1F7YZ87"/>
<reference evidence="1 2" key="1">
    <citation type="journal article" date="2016" name="Nat. Commun.">
        <title>Thousands of microbial genomes shed light on interconnected biogeochemical processes in an aquifer system.</title>
        <authorList>
            <person name="Anantharaman K."/>
            <person name="Brown C.T."/>
            <person name="Hug L.A."/>
            <person name="Sharon I."/>
            <person name="Castelle C.J."/>
            <person name="Probst A.J."/>
            <person name="Thomas B.C."/>
            <person name="Singh A."/>
            <person name="Wilkins M.J."/>
            <person name="Karaoz U."/>
            <person name="Brodie E.L."/>
            <person name="Williams K.H."/>
            <person name="Hubbard S.S."/>
            <person name="Banfield J.F."/>
        </authorList>
    </citation>
    <scope>NUCLEOTIDE SEQUENCE [LARGE SCALE GENOMIC DNA]</scope>
</reference>
<accession>A0A1F7YZ87</accession>
<evidence type="ECO:0000313" key="1">
    <source>
        <dbReference type="EMBL" id="OGM32189.1"/>
    </source>
</evidence>